<evidence type="ECO:0000313" key="2">
    <source>
        <dbReference type="Proteomes" id="UP000199503"/>
    </source>
</evidence>
<keyword evidence="2" id="KW-1185">Reference proteome</keyword>
<sequence>MPKMVLTASYLSLNGVDRSSSTSKIELATEVEEKDVTTFASLGWVELLGGLKSGSLSCGFKQDVADSALDDTMWALFGTVVPFEVRLSNAAVSANNPKYTGSVLIKEWKPIGGSVGDVAEVEVEFPTSGAVTRAEA</sequence>
<protein>
    <submittedName>
        <fullName evidence="1">Phage tail tube protein</fullName>
    </submittedName>
</protein>
<evidence type="ECO:0000313" key="1">
    <source>
        <dbReference type="EMBL" id="SES20912.1"/>
    </source>
</evidence>
<reference evidence="2" key="1">
    <citation type="submission" date="2016-10" db="EMBL/GenBank/DDBJ databases">
        <authorList>
            <person name="Varghese N."/>
            <person name="Submissions S."/>
        </authorList>
    </citation>
    <scope>NUCLEOTIDE SEQUENCE [LARGE SCALE GENOMIC DNA]</scope>
    <source>
        <strain evidence="2">DSM 44437</strain>
    </source>
</reference>
<dbReference type="Pfam" id="PF06199">
    <property type="entry name" value="Phage_tail_2"/>
    <property type="match status" value="1"/>
</dbReference>
<accession>A0A1H9VGY8</accession>
<dbReference type="InterPro" id="IPR011855">
    <property type="entry name" value="Phgtail_TP901_1"/>
</dbReference>
<proteinExistence type="predicted"/>
<dbReference type="Proteomes" id="UP000199503">
    <property type="component" value="Unassembled WGS sequence"/>
</dbReference>
<dbReference type="OrthoDB" id="3387635at2"/>
<organism evidence="1 2">
    <name type="scientific">Lentzea albida</name>
    <dbReference type="NCBI Taxonomy" id="65499"/>
    <lineage>
        <taxon>Bacteria</taxon>
        <taxon>Bacillati</taxon>
        <taxon>Actinomycetota</taxon>
        <taxon>Actinomycetes</taxon>
        <taxon>Pseudonocardiales</taxon>
        <taxon>Pseudonocardiaceae</taxon>
        <taxon>Lentzea</taxon>
    </lineage>
</organism>
<name>A0A1H9VGY8_9PSEU</name>
<dbReference type="AlphaFoldDB" id="A0A1H9VGY8"/>
<gene>
    <name evidence="1" type="ORF">SAMN04488000_118113</name>
</gene>
<dbReference type="STRING" id="65499.SAMN04488000_118113"/>
<dbReference type="EMBL" id="FOFV01000018">
    <property type="protein sequence ID" value="SES20912.1"/>
    <property type="molecule type" value="Genomic_DNA"/>
</dbReference>